<name>A0ACC0LAI6_RHOML</name>
<protein>
    <submittedName>
        <fullName evidence="1">Uncharacterized protein</fullName>
    </submittedName>
</protein>
<reference evidence="1" key="1">
    <citation type="submission" date="2022-02" db="EMBL/GenBank/DDBJ databases">
        <title>Plant Genome Project.</title>
        <authorList>
            <person name="Zhang R.-G."/>
        </authorList>
    </citation>
    <scope>NUCLEOTIDE SEQUENCE</scope>
    <source>
        <strain evidence="1">AT1</strain>
    </source>
</reference>
<dbReference type="EMBL" id="CM046400">
    <property type="protein sequence ID" value="KAI8525731.1"/>
    <property type="molecule type" value="Genomic_DNA"/>
</dbReference>
<accession>A0ACC0LAI6</accession>
<keyword evidence="2" id="KW-1185">Reference proteome</keyword>
<dbReference type="Proteomes" id="UP001062846">
    <property type="component" value="Chromosome 13"/>
</dbReference>
<proteinExistence type="predicted"/>
<evidence type="ECO:0000313" key="1">
    <source>
        <dbReference type="EMBL" id="KAI8525731.1"/>
    </source>
</evidence>
<evidence type="ECO:0000313" key="2">
    <source>
        <dbReference type="Proteomes" id="UP001062846"/>
    </source>
</evidence>
<comment type="caution">
    <text evidence="1">The sequence shown here is derived from an EMBL/GenBank/DDBJ whole genome shotgun (WGS) entry which is preliminary data.</text>
</comment>
<organism evidence="1 2">
    <name type="scientific">Rhododendron molle</name>
    <name type="common">Chinese azalea</name>
    <name type="synonym">Azalea mollis</name>
    <dbReference type="NCBI Taxonomy" id="49168"/>
    <lineage>
        <taxon>Eukaryota</taxon>
        <taxon>Viridiplantae</taxon>
        <taxon>Streptophyta</taxon>
        <taxon>Embryophyta</taxon>
        <taxon>Tracheophyta</taxon>
        <taxon>Spermatophyta</taxon>
        <taxon>Magnoliopsida</taxon>
        <taxon>eudicotyledons</taxon>
        <taxon>Gunneridae</taxon>
        <taxon>Pentapetalae</taxon>
        <taxon>asterids</taxon>
        <taxon>Ericales</taxon>
        <taxon>Ericaceae</taxon>
        <taxon>Ericoideae</taxon>
        <taxon>Rhodoreae</taxon>
        <taxon>Rhododendron</taxon>
    </lineage>
</organism>
<sequence length="374" mass="42528">MTVGLPSPLLSASIFPFSRCRSRLRSGFLSRRSEYQWVPRDLGFGFFSPRRCFRLCVSHSASELLNKAWLNFLWWLRCLSVFVSAKKLIAGDAFIFLRTSRSEFVVSVNRYLEARSHKLSVGMRFKMRFEGEEVPERSTPPLFGGFCLNLFTVQWDEPSSILRPERVSPRELEPLVAASSPSLQPLQRKRARPPVLPSPTPDLSALGMAVFVNEKRQGTTNGYRLFGIELLDNSAAEQTIPVITASGAVAEQRPVPSLDAESDGHSEPSNINRSDFPSVSCEPEKSSCLILPQESQSRQIRSCTKRMNNSSRTKLRLSKKLRHLNPKPFHDLAFLYVRRENGAHFHSRKDLVSTRRIRKALSFYLFSSVLSRYN</sequence>
<gene>
    <name evidence="1" type="ORF">RHMOL_Rhmol13G0252800</name>
</gene>